<proteinExistence type="predicted"/>
<feature type="compositionally biased region" description="Polar residues" evidence="1">
    <location>
        <begin position="183"/>
        <end position="193"/>
    </location>
</feature>
<feature type="compositionally biased region" description="Polar residues" evidence="1">
    <location>
        <begin position="151"/>
        <end position="174"/>
    </location>
</feature>
<evidence type="ECO:0000256" key="1">
    <source>
        <dbReference type="SAM" id="MobiDB-lite"/>
    </source>
</evidence>
<feature type="compositionally biased region" description="Low complexity" evidence="1">
    <location>
        <begin position="208"/>
        <end position="233"/>
    </location>
</feature>
<sequence>MARIALSGLDTDWSNGGGSYRSRNVTLCRPPSAAKPVATAATATAMTQSVASVRRRLADGAPPRSSRETPWRHARQHRTSNVRAMPVGAGRNPEVSPSVADAANPAANATGTDAETGPRFRIAPEQTAYAVSNATVQTTIVAPPAAPTGGSMATNALNDPSAARNGTPSRTGASGNAARGPARQTQTVSSAAQTHARRREGTASGRDACASAAMPAPSVAAGTAPAAHAPTEP</sequence>
<comment type="caution">
    <text evidence="2">The sequence shown here is derived from an EMBL/GenBank/DDBJ whole genome shotgun (WGS) entry which is preliminary data.</text>
</comment>
<dbReference type="AlphaFoldDB" id="A0A7Y0HZ88"/>
<evidence type="ECO:0000313" key="2">
    <source>
        <dbReference type="EMBL" id="NMN00519.1"/>
    </source>
</evidence>
<feature type="region of interest" description="Disordered" evidence="1">
    <location>
        <begin position="1"/>
        <end position="26"/>
    </location>
</feature>
<dbReference type="Proteomes" id="UP000588277">
    <property type="component" value="Unassembled WGS sequence"/>
</dbReference>
<evidence type="ECO:0000313" key="3">
    <source>
        <dbReference type="Proteomes" id="UP000588277"/>
    </source>
</evidence>
<gene>
    <name evidence="2" type="ORF">G1C96_1098</name>
</gene>
<keyword evidence="3" id="KW-1185">Reference proteome</keyword>
<name>A0A7Y0HZ88_9BIFI</name>
<reference evidence="2 3" key="1">
    <citation type="submission" date="2020-02" db="EMBL/GenBank/DDBJ databases">
        <title>Characterization of phylogenetic diversity of novel bifidobacterial species isolated in Czech ZOOs.</title>
        <authorList>
            <person name="Lugli G.A."/>
            <person name="Vera N.B."/>
            <person name="Ventura M."/>
        </authorList>
    </citation>
    <scope>NUCLEOTIDE SEQUENCE [LARGE SCALE GENOMIC DNA]</scope>
    <source>
        <strain evidence="2 3">DSM 109958</strain>
    </source>
</reference>
<feature type="region of interest" description="Disordered" evidence="1">
    <location>
        <begin position="142"/>
        <end position="233"/>
    </location>
</feature>
<protein>
    <submittedName>
        <fullName evidence="2">Uncharacterized protein</fullName>
    </submittedName>
</protein>
<accession>A0A7Y0HZ88</accession>
<dbReference type="EMBL" id="JAAIIH010000006">
    <property type="protein sequence ID" value="NMN00519.1"/>
    <property type="molecule type" value="Genomic_DNA"/>
</dbReference>
<organism evidence="2 3">
    <name type="scientific">Bifidobacterium moraviense</name>
    <dbReference type="NCBI Taxonomy" id="2675323"/>
    <lineage>
        <taxon>Bacteria</taxon>
        <taxon>Bacillati</taxon>
        <taxon>Actinomycetota</taxon>
        <taxon>Actinomycetes</taxon>
        <taxon>Bifidobacteriales</taxon>
        <taxon>Bifidobacteriaceae</taxon>
        <taxon>Bifidobacterium</taxon>
    </lineage>
</organism>
<feature type="region of interest" description="Disordered" evidence="1">
    <location>
        <begin position="49"/>
        <end position="99"/>
    </location>
</feature>